<feature type="region of interest" description="Disordered" evidence="1">
    <location>
        <begin position="1"/>
        <end position="119"/>
    </location>
</feature>
<keyword evidence="3" id="KW-1185">Reference proteome</keyword>
<name>A0A388JRZ1_CHABU</name>
<feature type="compositionally biased region" description="Basic and acidic residues" evidence="1">
    <location>
        <begin position="97"/>
        <end position="119"/>
    </location>
</feature>
<feature type="compositionally biased region" description="Acidic residues" evidence="1">
    <location>
        <begin position="47"/>
        <end position="70"/>
    </location>
</feature>
<evidence type="ECO:0000313" key="2">
    <source>
        <dbReference type="EMBL" id="GBG60472.1"/>
    </source>
</evidence>
<dbReference type="EMBL" id="BFEA01000011">
    <property type="protein sequence ID" value="GBG60472.1"/>
    <property type="molecule type" value="Genomic_DNA"/>
</dbReference>
<comment type="caution">
    <text evidence="2">The sequence shown here is derived from an EMBL/GenBank/DDBJ whole genome shotgun (WGS) entry which is preliminary data.</text>
</comment>
<gene>
    <name evidence="2" type="ORF">CBR_g5646</name>
</gene>
<reference evidence="2 3" key="1">
    <citation type="journal article" date="2018" name="Cell">
        <title>The Chara Genome: Secondary Complexity and Implications for Plant Terrestrialization.</title>
        <authorList>
            <person name="Nishiyama T."/>
            <person name="Sakayama H."/>
            <person name="Vries J.D."/>
            <person name="Buschmann H."/>
            <person name="Saint-Marcoux D."/>
            <person name="Ullrich K.K."/>
            <person name="Haas F.B."/>
            <person name="Vanderstraeten L."/>
            <person name="Becker D."/>
            <person name="Lang D."/>
            <person name="Vosolsobe S."/>
            <person name="Rombauts S."/>
            <person name="Wilhelmsson P.K.I."/>
            <person name="Janitza P."/>
            <person name="Kern R."/>
            <person name="Heyl A."/>
            <person name="Rumpler F."/>
            <person name="Villalobos L.I.A.C."/>
            <person name="Clay J.M."/>
            <person name="Skokan R."/>
            <person name="Toyoda A."/>
            <person name="Suzuki Y."/>
            <person name="Kagoshima H."/>
            <person name="Schijlen E."/>
            <person name="Tajeshwar N."/>
            <person name="Catarino B."/>
            <person name="Hetherington A.J."/>
            <person name="Saltykova A."/>
            <person name="Bonnot C."/>
            <person name="Breuninger H."/>
            <person name="Symeonidi A."/>
            <person name="Radhakrishnan G.V."/>
            <person name="Van Nieuwerburgh F."/>
            <person name="Deforce D."/>
            <person name="Chang C."/>
            <person name="Karol K.G."/>
            <person name="Hedrich R."/>
            <person name="Ulvskov P."/>
            <person name="Glockner G."/>
            <person name="Delwiche C.F."/>
            <person name="Petrasek J."/>
            <person name="Van de Peer Y."/>
            <person name="Friml J."/>
            <person name="Beilby M."/>
            <person name="Dolan L."/>
            <person name="Kohara Y."/>
            <person name="Sugano S."/>
            <person name="Fujiyama A."/>
            <person name="Delaux P.-M."/>
            <person name="Quint M."/>
            <person name="TheiBen G."/>
            <person name="Hagemann M."/>
            <person name="Harholt J."/>
            <person name="Dunand C."/>
            <person name="Zachgo S."/>
            <person name="Langdale J."/>
            <person name="Maumus F."/>
            <person name="Straeten D.V.D."/>
            <person name="Gould S.B."/>
            <person name="Rensing S.A."/>
        </authorList>
    </citation>
    <scope>NUCLEOTIDE SEQUENCE [LARGE SCALE GENOMIC DNA]</scope>
    <source>
        <strain evidence="2 3">S276</strain>
    </source>
</reference>
<feature type="compositionally biased region" description="Gly residues" evidence="1">
    <location>
        <begin position="78"/>
        <end position="88"/>
    </location>
</feature>
<sequence length="119" mass="12981">MQRGEEKRVTRGVGESTIERGADSQGEGIRRISRTSAVRVRSAASDEKEEQAEDEKVEEVRSEDEEEEEEDPRRRIRGGGGGGGGGETGGEEEYKEGDEKRTRDKEKATARSEGKAGGP</sequence>
<accession>A0A388JRZ1</accession>
<dbReference type="Proteomes" id="UP000265515">
    <property type="component" value="Unassembled WGS sequence"/>
</dbReference>
<evidence type="ECO:0000256" key="1">
    <source>
        <dbReference type="SAM" id="MobiDB-lite"/>
    </source>
</evidence>
<proteinExistence type="predicted"/>
<evidence type="ECO:0000313" key="3">
    <source>
        <dbReference type="Proteomes" id="UP000265515"/>
    </source>
</evidence>
<dbReference type="AlphaFoldDB" id="A0A388JRZ1"/>
<dbReference type="Gramene" id="GBG60472">
    <property type="protein sequence ID" value="GBG60472"/>
    <property type="gene ID" value="CBR_g5646"/>
</dbReference>
<protein>
    <submittedName>
        <fullName evidence="2">Uncharacterized protein</fullName>
    </submittedName>
</protein>
<organism evidence="2 3">
    <name type="scientific">Chara braunii</name>
    <name type="common">Braun's stonewort</name>
    <dbReference type="NCBI Taxonomy" id="69332"/>
    <lineage>
        <taxon>Eukaryota</taxon>
        <taxon>Viridiplantae</taxon>
        <taxon>Streptophyta</taxon>
        <taxon>Charophyceae</taxon>
        <taxon>Charales</taxon>
        <taxon>Characeae</taxon>
        <taxon>Chara</taxon>
    </lineage>
</organism>